<dbReference type="SUPFAM" id="SSF54211">
    <property type="entry name" value="Ribosomal protein S5 domain 2-like"/>
    <property type="match status" value="1"/>
</dbReference>
<keyword evidence="1" id="KW-0808">Transferase</keyword>
<dbReference type="Gene3D" id="3.30.230.10">
    <property type="match status" value="1"/>
</dbReference>
<comment type="caution">
    <text evidence="1">The sequence shown here is derived from an EMBL/GenBank/DDBJ whole genome shotgun (WGS) entry which is preliminary data.</text>
</comment>
<sequence length="305" mass="34679">MEVFHSHGKLLISGEYVILDGATGFALPTKFGQSLEVTNIEEPLIKWKSYDEKQEIWFKDNFEISALTSSEAPRKHEKNEVSKMLFLTLFFARKMAPQKFSEGGFEITTKSDFPRNWGLGTSSTLVANLAKWLKIDPYELLQHTFGGSGYDVAVAMHETAITFEKHPFENSILKTSFDPAFKDQIFFVHLNQKQNSREAIQHYRQQDKTALNTGIDKISALTHSLISSKDLLEFKMLLEVHENIISQLVGLQKVKSRLFPDYPGAIKSLGGWGGDFILVTGTAEDMEYFRRKGYNTILSYSDMIL</sequence>
<reference evidence="1" key="1">
    <citation type="submission" date="2022-11" db="EMBL/GenBank/DDBJ databases">
        <title>Salinimicrobium profundisediminis sp. nov., isolated from deep-sea sediment of the Mariana Trench.</title>
        <authorList>
            <person name="Fu H."/>
        </authorList>
    </citation>
    <scope>NUCLEOTIDE SEQUENCE</scope>
    <source>
        <strain evidence="1">MT39</strain>
    </source>
</reference>
<dbReference type="InterPro" id="IPR014721">
    <property type="entry name" value="Ribsml_uS5_D2-typ_fold_subgr"/>
</dbReference>
<dbReference type="NCBIfam" id="NF040656">
    <property type="entry name" value="GHMP_GYDIA"/>
    <property type="match status" value="1"/>
</dbReference>
<dbReference type="Proteomes" id="UP001148482">
    <property type="component" value="Unassembled WGS sequence"/>
</dbReference>
<accession>A0A9X3I1N1</accession>
<evidence type="ECO:0000313" key="1">
    <source>
        <dbReference type="EMBL" id="MCX2838102.1"/>
    </source>
</evidence>
<evidence type="ECO:0000313" key="2">
    <source>
        <dbReference type="Proteomes" id="UP001148482"/>
    </source>
</evidence>
<keyword evidence="2" id="KW-1185">Reference proteome</keyword>
<dbReference type="InterPro" id="IPR047765">
    <property type="entry name" value="GHMP_GYDIA-like"/>
</dbReference>
<dbReference type="InterPro" id="IPR020568">
    <property type="entry name" value="Ribosomal_Su5_D2-typ_SF"/>
</dbReference>
<dbReference type="GO" id="GO:0016301">
    <property type="term" value="F:kinase activity"/>
    <property type="evidence" value="ECO:0007669"/>
    <property type="project" value="UniProtKB-KW"/>
</dbReference>
<dbReference type="EMBL" id="JAPJDA010000011">
    <property type="protein sequence ID" value="MCX2838102.1"/>
    <property type="molecule type" value="Genomic_DNA"/>
</dbReference>
<dbReference type="RefSeq" id="WP_266069354.1">
    <property type="nucleotide sequence ID" value="NZ_JAPJDA010000011.1"/>
</dbReference>
<protein>
    <submittedName>
        <fullName evidence="1">GYDIA family GHMP kinase</fullName>
    </submittedName>
</protein>
<dbReference type="AlphaFoldDB" id="A0A9X3I1N1"/>
<gene>
    <name evidence="1" type="ORF">OQ279_08030</name>
</gene>
<keyword evidence="1" id="KW-0418">Kinase</keyword>
<organism evidence="1 2">
    <name type="scientific">Salinimicrobium profundisediminis</name>
    <dbReference type="NCBI Taxonomy" id="2994553"/>
    <lineage>
        <taxon>Bacteria</taxon>
        <taxon>Pseudomonadati</taxon>
        <taxon>Bacteroidota</taxon>
        <taxon>Flavobacteriia</taxon>
        <taxon>Flavobacteriales</taxon>
        <taxon>Flavobacteriaceae</taxon>
        <taxon>Salinimicrobium</taxon>
    </lineage>
</organism>
<proteinExistence type="predicted"/>
<name>A0A9X3I1N1_9FLAO</name>